<dbReference type="OrthoDB" id="5526813at2"/>
<dbReference type="Proteomes" id="UP000199766">
    <property type="component" value="Unassembled WGS sequence"/>
</dbReference>
<dbReference type="Pfam" id="PF13730">
    <property type="entry name" value="HTH_36"/>
    <property type="match status" value="1"/>
</dbReference>
<feature type="region of interest" description="Disordered" evidence="1">
    <location>
        <begin position="363"/>
        <end position="399"/>
    </location>
</feature>
<accession>A0A1H9QF22</accession>
<feature type="compositionally biased region" description="Low complexity" evidence="1">
    <location>
        <begin position="165"/>
        <end position="185"/>
    </location>
</feature>
<organism evidence="2 3">
    <name type="scientific">Giesbergeria anulus</name>
    <dbReference type="NCBI Taxonomy" id="180197"/>
    <lineage>
        <taxon>Bacteria</taxon>
        <taxon>Pseudomonadati</taxon>
        <taxon>Pseudomonadota</taxon>
        <taxon>Betaproteobacteria</taxon>
        <taxon>Burkholderiales</taxon>
        <taxon>Comamonadaceae</taxon>
        <taxon>Giesbergeria</taxon>
    </lineage>
</organism>
<protein>
    <submittedName>
        <fullName evidence="2">Helix-turn-helix domain-containing protein</fullName>
    </submittedName>
</protein>
<evidence type="ECO:0000313" key="2">
    <source>
        <dbReference type="EMBL" id="SER58765.1"/>
    </source>
</evidence>
<keyword evidence="3" id="KW-1185">Reference proteome</keyword>
<reference evidence="2 3" key="1">
    <citation type="submission" date="2016-10" db="EMBL/GenBank/DDBJ databases">
        <authorList>
            <person name="de Groot N.N."/>
        </authorList>
    </citation>
    <scope>NUCLEOTIDE SEQUENCE [LARGE SCALE GENOMIC DNA]</scope>
    <source>
        <strain evidence="2 3">ATCC 35958</strain>
    </source>
</reference>
<feature type="region of interest" description="Disordered" evidence="1">
    <location>
        <begin position="257"/>
        <end position="286"/>
    </location>
</feature>
<gene>
    <name evidence="2" type="ORF">SAMN02982919_02641</name>
</gene>
<dbReference type="InterPro" id="IPR036388">
    <property type="entry name" value="WH-like_DNA-bd_sf"/>
</dbReference>
<proteinExistence type="predicted"/>
<feature type="compositionally biased region" description="Pro residues" evidence="1">
    <location>
        <begin position="260"/>
        <end position="285"/>
    </location>
</feature>
<feature type="region of interest" description="Disordered" evidence="1">
    <location>
        <begin position="137"/>
        <end position="185"/>
    </location>
</feature>
<evidence type="ECO:0000256" key="1">
    <source>
        <dbReference type="SAM" id="MobiDB-lite"/>
    </source>
</evidence>
<dbReference type="Gene3D" id="1.10.10.10">
    <property type="entry name" value="Winged helix-like DNA-binding domain superfamily/Winged helix DNA-binding domain"/>
    <property type="match status" value="1"/>
</dbReference>
<dbReference type="EMBL" id="FOGD01000010">
    <property type="protein sequence ID" value="SER58765.1"/>
    <property type="molecule type" value="Genomic_DNA"/>
</dbReference>
<name>A0A1H9QF22_9BURK</name>
<sequence>MTEVFSIARASLRMGRAAWLLSLPSGAKLVLLCIIHHYNDARGCAFPSLARLARLCGLHKRTVQTHITLLMQRGVLEVSKAPGLCCNVYRINEAALAPAPSAADGAENLPLEVVLAAPAGGDFSGPCAEITTQNGSNRIQQEKTTEPPAPPCPAPPPPPPPKVESASPSALPSSSSSLFLQSLPSPQDQAALQAWQQVRRAKGRPALPNALQCQQLLNHAATVGQSVGWVVQVMALNDWASFDPVWLHNQRPAPRLPAVAVPPPSAVAPPQSLQPPQRPEPPPVTPEEVAQAKARMAELLVQWRGPVAATVPDTGPIAPCGIAWADTIIADALRGAVVSYAALDYACAVAKVSARAVRAAAKARATSAKEKEKGCEAPPNEEEREGGGALRDCSQADGA</sequence>
<dbReference type="RefSeq" id="WP_091458398.1">
    <property type="nucleotide sequence ID" value="NZ_FOGD01000010.1"/>
</dbReference>
<evidence type="ECO:0000313" key="3">
    <source>
        <dbReference type="Proteomes" id="UP000199766"/>
    </source>
</evidence>
<dbReference type="AlphaFoldDB" id="A0A1H9QF22"/>
<feature type="compositionally biased region" description="Pro residues" evidence="1">
    <location>
        <begin position="147"/>
        <end position="162"/>
    </location>
</feature>